<comment type="cofactor">
    <cofactor evidence="1">
        <name>Mg(2+)</name>
        <dbReference type="ChEBI" id="CHEBI:18420"/>
    </cofactor>
</comment>
<evidence type="ECO:0000256" key="7">
    <source>
        <dbReference type="RuleBase" id="RU004326"/>
    </source>
</evidence>
<gene>
    <name evidence="12" type="ORF">GQ651_11220</name>
</gene>
<dbReference type="InterPro" id="IPR016066">
    <property type="entry name" value="A-D-PHexomutase_CS"/>
</dbReference>
<feature type="domain" description="Alpha-D-phosphohexomutase alpha/beta/alpha" evidence="9">
    <location>
        <begin position="36"/>
        <end position="158"/>
    </location>
</feature>
<dbReference type="GO" id="GO:0005975">
    <property type="term" value="P:carbohydrate metabolic process"/>
    <property type="evidence" value="ECO:0007669"/>
    <property type="project" value="InterPro"/>
</dbReference>
<keyword evidence="3" id="KW-0597">Phosphoprotein</keyword>
<dbReference type="InterPro" id="IPR036900">
    <property type="entry name" value="A-D-PHexomutase_C_sf"/>
</dbReference>
<dbReference type="InterPro" id="IPR005845">
    <property type="entry name" value="A-D-PHexomutase_a/b/a-II"/>
</dbReference>
<evidence type="ECO:0000256" key="3">
    <source>
        <dbReference type="ARBA" id="ARBA00022553"/>
    </source>
</evidence>
<dbReference type="InterPro" id="IPR050060">
    <property type="entry name" value="Phosphoglucosamine_mutase"/>
</dbReference>
<dbReference type="Gene3D" id="3.30.310.50">
    <property type="entry name" value="Alpha-D-phosphohexomutase, C-terminal domain"/>
    <property type="match status" value="1"/>
</dbReference>
<dbReference type="Pfam" id="PF02880">
    <property type="entry name" value="PGM_PMM_III"/>
    <property type="match status" value="1"/>
</dbReference>
<feature type="domain" description="Alpha-D-phosphohexomutase alpha/beta/alpha" evidence="11">
    <location>
        <begin position="292"/>
        <end position="383"/>
    </location>
</feature>
<proteinExistence type="inferred from homology"/>
<dbReference type="PANTHER" id="PTHR42946">
    <property type="entry name" value="PHOSPHOHEXOSE MUTASE"/>
    <property type="match status" value="1"/>
</dbReference>
<dbReference type="PROSITE" id="PS00710">
    <property type="entry name" value="PGM_PMM"/>
    <property type="match status" value="1"/>
</dbReference>
<keyword evidence="5 7" id="KW-0460">Magnesium</keyword>
<evidence type="ECO:0000313" key="13">
    <source>
        <dbReference type="Proteomes" id="UP000480350"/>
    </source>
</evidence>
<accession>A0A7C9MRL7</accession>
<evidence type="ECO:0000259" key="11">
    <source>
        <dbReference type="Pfam" id="PF02880"/>
    </source>
</evidence>
<evidence type="ECO:0000256" key="4">
    <source>
        <dbReference type="ARBA" id="ARBA00022723"/>
    </source>
</evidence>
<dbReference type="SUPFAM" id="SSF55957">
    <property type="entry name" value="Phosphoglucomutase, C-terminal domain"/>
    <property type="match status" value="1"/>
</dbReference>
<dbReference type="InterPro" id="IPR016055">
    <property type="entry name" value="A-D-PHexomutase_a/b/a-I/II/III"/>
</dbReference>
<evidence type="ECO:0000256" key="1">
    <source>
        <dbReference type="ARBA" id="ARBA00001946"/>
    </source>
</evidence>
<evidence type="ECO:0000256" key="5">
    <source>
        <dbReference type="ARBA" id="ARBA00022842"/>
    </source>
</evidence>
<dbReference type="InterPro" id="IPR005846">
    <property type="entry name" value="A-D-PHexomutase_a/b/a-III"/>
</dbReference>
<evidence type="ECO:0000259" key="9">
    <source>
        <dbReference type="Pfam" id="PF02878"/>
    </source>
</evidence>
<reference evidence="12 13" key="1">
    <citation type="submission" date="2019-12" db="EMBL/GenBank/DDBJ databases">
        <authorList>
            <person name="Lee S.D."/>
        </authorList>
    </citation>
    <scope>NUCLEOTIDE SEQUENCE [LARGE SCALE GENOMIC DNA]</scope>
    <source>
        <strain evidence="12 13">GH1-50</strain>
    </source>
</reference>
<evidence type="ECO:0000256" key="2">
    <source>
        <dbReference type="ARBA" id="ARBA00010231"/>
    </source>
</evidence>
<dbReference type="InterPro" id="IPR005844">
    <property type="entry name" value="A-D-PHexomutase_a/b/a-I"/>
</dbReference>
<evidence type="ECO:0000313" key="12">
    <source>
        <dbReference type="EMBL" id="MXQ08417.1"/>
    </source>
</evidence>
<dbReference type="PANTHER" id="PTHR42946:SF1">
    <property type="entry name" value="PHOSPHOGLUCOMUTASE (ALPHA-D-GLUCOSE-1,6-BISPHOSPHATE-DEPENDENT)"/>
    <property type="match status" value="1"/>
</dbReference>
<reference evidence="12 13" key="2">
    <citation type="submission" date="2020-03" db="EMBL/GenBank/DDBJ databases">
        <title>Kangsaoukella pontilimi gen. nov., sp. nov., a new member of the family Rhodobacteraceae isolated from a tidal mudflat.</title>
        <authorList>
            <person name="Kim I.S."/>
        </authorList>
    </citation>
    <scope>NUCLEOTIDE SEQUENCE [LARGE SCALE GENOMIC DNA]</scope>
    <source>
        <strain evidence="12 13">GH1-50</strain>
    </source>
</reference>
<dbReference type="SUPFAM" id="SSF53738">
    <property type="entry name" value="Phosphoglucomutase, first 3 domains"/>
    <property type="match status" value="3"/>
</dbReference>
<organism evidence="12 13">
    <name type="scientific">Kangsaoukella pontilimi</name>
    <dbReference type="NCBI Taxonomy" id="2691042"/>
    <lineage>
        <taxon>Bacteria</taxon>
        <taxon>Pseudomonadati</taxon>
        <taxon>Pseudomonadota</taxon>
        <taxon>Alphaproteobacteria</taxon>
        <taxon>Rhodobacterales</taxon>
        <taxon>Paracoccaceae</taxon>
        <taxon>Kangsaoukella</taxon>
    </lineage>
</organism>
<name>A0A7C9MRL7_9RHOB</name>
<dbReference type="AlphaFoldDB" id="A0A7C9MRL7"/>
<dbReference type="InterPro" id="IPR005843">
    <property type="entry name" value="A-D-PHexomutase_C"/>
</dbReference>
<dbReference type="Gene3D" id="3.40.120.10">
    <property type="entry name" value="Alpha-D-Glucose-1,6-Bisphosphate, subunit A, domain 3"/>
    <property type="match status" value="3"/>
</dbReference>
<dbReference type="GO" id="GO:0004615">
    <property type="term" value="F:phosphomannomutase activity"/>
    <property type="evidence" value="ECO:0007669"/>
    <property type="project" value="TreeGrafter"/>
</dbReference>
<evidence type="ECO:0000259" key="10">
    <source>
        <dbReference type="Pfam" id="PF02879"/>
    </source>
</evidence>
<protein>
    <submittedName>
        <fullName evidence="12">Phosphomannomutase</fullName>
    </submittedName>
</protein>
<evidence type="ECO:0000259" key="8">
    <source>
        <dbReference type="Pfam" id="PF00408"/>
    </source>
</evidence>
<evidence type="ECO:0000256" key="6">
    <source>
        <dbReference type="ARBA" id="ARBA00023235"/>
    </source>
</evidence>
<dbReference type="EMBL" id="WUPT01000002">
    <property type="protein sequence ID" value="MXQ08417.1"/>
    <property type="molecule type" value="Genomic_DNA"/>
</dbReference>
<dbReference type="Pfam" id="PF02879">
    <property type="entry name" value="PGM_PMM_II"/>
    <property type="match status" value="1"/>
</dbReference>
<comment type="similarity">
    <text evidence="2 7">Belongs to the phosphohexose mutase family.</text>
</comment>
<keyword evidence="6" id="KW-0413">Isomerase</keyword>
<keyword evidence="13" id="KW-1185">Reference proteome</keyword>
<sequence length="488" mass="51773">MRRIQAIATWDHRRTGFYDKSRRSRPRGTHLTEEPEFGTSGLRGLADALTDDLVARYAAAFTRSFGNNGTVYLGQDKRASSPRIAAAVARGIASEGCLAVDCGVLPTPALAMAAMGQGTSSIMVTGSHIPADRNGLKFYRADGEIDKEDEARLTAAVADMPPPGPGPASTLQGDAAQLYVGRYRDFFGKRALSGLRIGFWAHSSAAADVLPAVLDAMGAETVVLGKSAEFVSVDTEAIDQSVRARLADWARTHMLDALVSTDGDADRPLFADAEGVVIPGDVLGPITARLLEATHVVTTVSANTMVERMDAFDHVARTRIGSPYVIAEMARHAGKRVVGYEPNGGFLLGFEAASGKSRLSPLMTRDSLLPIVAALVASQAAGGTAKLIKALPRRRTATDRIKDVPREIGRGMAEALIAGDMSILPDGLGDLVATDTTDGARLTFAGGEIVTVRPSGNAPELRVYVEADSGKTARYLLDEVFEKIRARL</sequence>
<feature type="domain" description="Alpha-D-phosphohexomutase C-terminal" evidence="8">
    <location>
        <begin position="430"/>
        <end position="482"/>
    </location>
</feature>
<feature type="domain" description="Alpha-D-phosphohexomutase alpha/beta/alpha" evidence="10">
    <location>
        <begin position="179"/>
        <end position="275"/>
    </location>
</feature>
<comment type="caution">
    <text evidence="12">The sequence shown here is derived from an EMBL/GenBank/DDBJ whole genome shotgun (WGS) entry which is preliminary data.</text>
</comment>
<dbReference type="Proteomes" id="UP000480350">
    <property type="component" value="Unassembled WGS sequence"/>
</dbReference>
<keyword evidence="4 7" id="KW-0479">Metal-binding</keyword>
<dbReference type="Pfam" id="PF00408">
    <property type="entry name" value="PGM_PMM_IV"/>
    <property type="match status" value="1"/>
</dbReference>
<dbReference type="GO" id="GO:0000287">
    <property type="term" value="F:magnesium ion binding"/>
    <property type="evidence" value="ECO:0007669"/>
    <property type="project" value="InterPro"/>
</dbReference>
<dbReference type="Pfam" id="PF02878">
    <property type="entry name" value="PGM_PMM_I"/>
    <property type="match status" value="1"/>
</dbReference>